<dbReference type="GO" id="GO:0016301">
    <property type="term" value="F:kinase activity"/>
    <property type="evidence" value="ECO:0007669"/>
    <property type="project" value="UniProtKB-KW"/>
</dbReference>
<dbReference type="EMBL" id="FTNE01000004">
    <property type="protein sequence ID" value="SIQ42400.1"/>
    <property type="molecule type" value="Genomic_DNA"/>
</dbReference>
<proteinExistence type="predicted"/>
<dbReference type="InterPro" id="IPR052898">
    <property type="entry name" value="ACAD10-like"/>
</dbReference>
<dbReference type="Proteomes" id="UP000186308">
    <property type="component" value="Unassembled WGS sequence"/>
</dbReference>
<comment type="caution">
    <text evidence="2">The sequence shown here is derived from an EMBL/GenBank/DDBJ whole genome shotgun (WGS) entry which is preliminary data.</text>
</comment>
<dbReference type="Gene3D" id="3.30.200.20">
    <property type="entry name" value="Phosphorylase Kinase, domain 1"/>
    <property type="match status" value="1"/>
</dbReference>
<dbReference type="PANTHER" id="PTHR47829:SF3">
    <property type="entry name" value="AMINOGLYCOSIDE PHOSPHOTRANSFERASE DOMAIN-CONTAINING PROTEIN"/>
    <property type="match status" value="1"/>
</dbReference>
<evidence type="ECO:0000313" key="3">
    <source>
        <dbReference type="Proteomes" id="UP000186308"/>
    </source>
</evidence>
<dbReference type="Gene3D" id="3.90.1200.10">
    <property type="match status" value="1"/>
</dbReference>
<feature type="domain" description="Aminoglycoside phosphotransferase" evidence="1">
    <location>
        <begin position="40"/>
        <end position="262"/>
    </location>
</feature>
<reference evidence="2 3" key="1">
    <citation type="submission" date="2017-01" db="EMBL/GenBank/DDBJ databases">
        <authorList>
            <person name="Varghese N."/>
            <person name="Submissions S."/>
        </authorList>
    </citation>
    <scope>NUCLEOTIDE SEQUENCE [LARGE SCALE GENOMIC DNA]</scope>
    <source>
        <strain evidence="2 3">ATCC 35905</strain>
    </source>
</reference>
<protein>
    <submittedName>
        <fullName evidence="2">Predicted kinase, aminoglycoside phosphotransferase (APT) family</fullName>
    </submittedName>
</protein>
<dbReference type="RefSeq" id="WP_029310581.1">
    <property type="nucleotide sequence ID" value="NZ_FTNE01000004.1"/>
</dbReference>
<keyword evidence="3" id="KW-1185">Reference proteome</keyword>
<sequence>MNDASAPKLVEVLPQHRLDDARLTDYLARHIAGFTPPAVIRQFQGGQSNPTYLIEASGQRYVLRKKPPGTLLPSAHQIDREYRIQSALAATAVPVAPMLHYCDDETIIGTSFYLMAHVAGRVFHDVMMPGVSAPDRGAIQRNLIEAIAALHSVDYRAVGLESFGRPDNYVARQIDRWTRQYEASKTEDLPAMTNLIAWLRANIPARDETAIVHGDFRLGNMVVDQDQPRIAAVLDWELSTLGHPLADLAYCCMSYHLPPGSGPAMAGYQGIDVAAMGLMSEAEALALYASLTGRAAIEHWQFFMGFSLFRSAAIVEGVYARSLAGNAADERAGRMHDMCIAVAETGWNVVRGG</sequence>
<organism evidence="2 3">
    <name type="scientific">Acidiphilium rubrum</name>
    <dbReference type="NCBI Taxonomy" id="526"/>
    <lineage>
        <taxon>Bacteria</taxon>
        <taxon>Pseudomonadati</taxon>
        <taxon>Pseudomonadota</taxon>
        <taxon>Alphaproteobacteria</taxon>
        <taxon>Acetobacterales</taxon>
        <taxon>Acidocellaceae</taxon>
        <taxon>Acidiphilium</taxon>
    </lineage>
</organism>
<evidence type="ECO:0000313" key="2">
    <source>
        <dbReference type="EMBL" id="SIQ42400.1"/>
    </source>
</evidence>
<dbReference type="InterPro" id="IPR002575">
    <property type="entry name" value="Aminoglycoside_PTrfase"/>
</dbReference>
<dbReference type="Pfam" id="PF01636">
    <property type="entry name" value="APH"/>
    <property type="match status" value="1"/>
</dbReference>
<dbReference type="SUPFAM" id="SSF56112">
    <property type="entry name" value="Protein kinase-like (PK-like)"/>
    <property type="match status" value="1"/>
</dbReference>
<keyword evidence="2" id="KW-0418">Kinase</keyword>
<dbReference type="OrthoDB" id="3806873at2"/>
<dbReference type="PANTHER" id="PTHR47829">
    <property type="entry name" value="HYDROLASE, PUTATIVE (AFU_ORTHOLOGUE AFUA_1G12880)-RELATED"/>
    <property type="match status" value="1"/>
</dbReference>
<dbReference type="AlphaFoldDB" id="A0A8G2CJ52"/>
<keyword evidence="2" id="KW-0808">Transferase</keyword>
<dbReference type="CDD" id="cd05154">
    <property type="entry name" value="ACAD10_11_N-like"/>
    <property type="match status" value="1"/>
</dbReference>
<dbReference type="InterPro" id="IPR011009">
    <property type="entry name" value="Kinase-like_dom_sf"/>
</dbReference>
<accession>A0A8G2CJ52</accession>
<dbReference type="InterPro" id="IPR041726">
    <property type="entry name" value="ACAD10_11_N"/>
</dbReference>
<name>A0A8G2CJ52_ACIRU</name>
<gene>
    <name evidence="2" type="ORF">SAMN05421828_104188</name>
</gene>
<evidence type="ECO:0000259" key="1">
    <source>
        <dbReference type="Pfam" id="PF01636"/>
    </source>
</evidence>